<feature type="compositionally biased region" description="Polar residues" evidence="1">
    <location>
        <begin position="199"/>
        <end position="208"/>
    </location>
</feature>
<dbReference type="OrthoDB" id="21418at2759"/>
<feature type="compositionally biased region" description="Low complexity" evidence="1">
    <location>
        <begin position="165"/>
        <end position="174"/>
    </location>
</feature>
<dbReference type="GeneID" id="28984128"/>
<sequence length="264" mass="27885">MDLSSLDTTLPPALADAERDMGDKFRAAAMSITQLYKSSLGYTKQAYQAGYSAALADVLSKVQSDIGSGGDAAEALARLMDWSEARQAAIRAFEEDDEVPTPVQRPAPRSTPVRPASAPVLDSRVRPTPGPSTLRPMPGPSPLRPTPGPSNPRTETTEEPRPATVSSLLADAPSSPAPSPRPIVASRRTPSRPVPSSTFNFSLPSQLIPSIELPPAGPPVPTGAKRPLIDAEMSEDSTTPRQGRGKRRNVEDGGRKPRRGGNAA</sequence>
<gene>
    <name evidence="2" type="ORF">CC85DRAFT_286462</name>
</gene>
<feature type="region of interest" description="Disordered" evidence="1">
    <location>
        <begin position="93"/>
        <end position="264"/>
    </location>
</feature>
<accession>A0A0J0XK25</accession>
<evidence type="ECO:0000256" key="1">
    <source>
        <dbReference type="SAM" id="MobiDB-lite"/>
    </source>
</evidence>
<proteinExistence type="predicted"/>
<organism evidence="2 3">
    <name type="scientific">Cutaneotrichosporon oleaginosum</name>
    <dbReference type="NCBI Taxonomy" id="879819"/>
    <lineage>
        <taxon>Eukaryota</taxon>
        <taxon>Fungi</taxon>
        <taxon>Dikarya</taxon>
        <taxon>Basidiomycota</taxon>
        <taxon>Agaricomycotina</taxon>
        <taxon>Tremellomycetes</taxon>
        <taxon>Trichosporonales</taxon>
        <taxon>Trichosporonaceae</taxon>
        <taxon>Cutaneotrichosporon</taxon>
    </lineage>
</organism>
<feature type="compositionally biased region" description="Pro residues" evidence="1">
    <location>
        <begin position="137"/>
        <end position="150"/>
    </location>
</feature>
<keyword evidence="3" id="KW-1185">Reference proteome</keyword>
<protein>
    <submittedName>
        <fullName evidence="2">Uncharacterized protein</fullName>
    </submittedName>
</protein>
<evidence type="ECO:0000313" key="2">
    <source>
        <dbReference type="EMBL" id="KLT41431.1"/>
    </source>
</evidence>
<reference evidence="2 3" key="1">
    <citation type="submission" date="2015-03" db="EMBL/GenBank/DDBJ databases">
        <title>Genomics and transcriptomics of the oil-accumulating basidiomycete yeast T. oleaginosus allow insights into substrate utilization and the diverse evolutionary trajectories of mating systems in fungi.</title>
        <authorList>
            <consortium name="DOE Joint Genome Institute"/>
            <person name="Kourist R."/>
            <person name="Kracht O."/>
            <person name="Bracharz F."/>
            <person name="Lipzen A."/>
            <person name="Nolan M."/>
            <person name="Ohm R."/>
            <person name="Grigoriev I."/>
            <person name="Sun S."/>
            <person name="Heitman J."/>
            <person name="Bruck T."/>
            <person name="Nowrousian M."/>
        </authorList>
    </citation>
    <scope>NUCLEOTIDE SEQUENCE [LARGE SCALE GENOMIC DNA]</scope>
    <source>
        <strain evidence="2 3">IBC0246</strain>
    </source>
</reference>
<dbReference type="PANTHER" id="PTHR38645">
    <property type="entry name" value="CHROMOSOME 9, WHOLE GENOME SHOTGUN SEQUENCE"/>
    <property type="match status" value="1"/>
</dbReference>
<dbReference type="EMBL" id="KQ087218">
    <property type="protein sequence ID" value="KLT41431.1"/>
    <property type="molecule type" value="Genomic_DNA"/>
</dbReference>
<dbReference type="PANTHER" id="PTHR38645:SF1">
    <property type="entry name" value="YALI0F12243P"/>
    <property type="match status" value="1"/>
</dbReference>
<dbReference type="AlphaFoldDB" id="A0A0J0XK25"/>
<dbReference type="RefSeq" id="XP_018277922.1">
    <property type="nucleotide sequence ID" value="XM_018423525.1"/>
</dbReference>
<name>A0A0J0XK25_9TREE</name>
<evidence type="ECO:0000313" key="3">
    <source>
        <dbReference type="Proteomes" id="UP000053611"/>
    </source>
</evidence>
<dbReference type="Proteomes" id="UP000053611">
    <property type="component" value="Unassembled WGS sequence"/>
</dbReference>